<dbReference type="PANTHER" id="PTHR42693">
    <property type="entry name" value="ARYLSULFATASE FAMILY MEMBER"/>
    <property type="match status" value="1"/>
</dbReference>
<dbReference type="PANTHER" id="PTHR42693:SF53">
    <property type="entry name" value="ENDO-4-O-SULFATASE"/>
    <property type="match status" value="1"/>
</dbReference>
<dbReference type="Pfam" id="PF00884">
    <property type="entry name" value="Sulfatase"/>
    <property type="match status" value="1"/>
</dbReference>
<dbReference type="Proteomes" id="UP000319383">
    <property type="component" value="Chromosome"/>
</dbReference>
<keyword evidence="3 7" id="KW-0378">Hydrolase</keyword>
<dbReference type="Gene3D" id="3.30.1120.10">
    <property type="match status" value="1"/>
</dbReference>
<evidence type="ECO:0000313" key="7">
    <source>
        <dbReference type="EMBL" id="QDU45683.1"/>
    </source>
</evidence>
<dbReference type="KEGG" id="sdyn:Mal52_41780"/>
<dbReference type="FunFam" id="3.40.720.10:FF:000070">
    <property type="entry name" value="Arylsulfatase A"/>
    <property type="match status" value="1"/>
</dbReference>
<dbReference type="InterPro" id="IPR017850">
    <property type="entry name" value="Alkaline_phosphatase_core_sf"/>
</dbReference>
<gene>
    <name evidence="7" type="primary">atsA_27</name>
    <name evidence="7" type="ORF">Mal52_41780</name>
</gene>
<evidence type="ECO:0000256" key="5">
    <source>
        <dbReference type="SAM" id="SignalP"/>
    </source>
</evidence>
<evidence type="ECO:0000256" key="1">
    <source>
        <dbReference type="ARBA" id="ARBA00008779"/>
    </source>
</evidence>
<evidence type="ECO:0000256" key="2">
    <source>
        <dbReference type="ARBA" id="ARBA00022723"/>
    </source>
</evidence>
<dbReference type="SUPFAM" id="SSF53649">
    <property type="entry name" value="Alkaline phosphatase-like"/>
    <property type="match status" value="1"/>
</dbReference>
<evidence type="ECO:0000256" key="3">
    <source>
        <dbReference type="ARBA" id="ARBA00022801"/>
    </source>
</evidence>
<evidence type="ECO:0000259" key="6">
    <source>
        <dbReference type="Pfam" id="PF00884"/>
    </source>
</evidence>
<dbReference type="PROSITE" id="PS00523">
    <property type="entry name" value="SULFATASE_1"/>
    <property type="match status" value="1"/>
</dbReference>
<dbReference type="CDD" id="cd16146">
    <property type="entry name" value="ARS_like"/>
    <property type="match status" value="1"/>
</dbReference>
<evidence type="ECO:0000313" key="8">
    <source>
        <dbReference type="Proteomes" id="UP000319383"/>
    </source>
</evidence>
<sequence length="598" mass="66763" precursor="true">MRAFLILVGLCGLVGFVDAATVAAADRPNVILIMTDDQGYGDLGATGNPLIRTPNIDAMAKRSAQMERFYVSPVCAPTRACLMTGRYNYRTRAIDTYIGRAMMETDEVTIAEMLGAAGYATGIFGKWHLGDNYPIRAMDQGFQESFVIRGGGIGQPSDPPGGEGKYTDPILFHNGQEAPQTGYCTDLYFDAAMNWIETQHDSRTPFFAYIPTNAPHGPFDDVPETEYAQYKKVDLGNDQFPQETGHRLPKKANQDKRARIFAMISNVDANVGRLFEKLDALKITDNTVVIFMVDNGPNGMRYVAGMRGMKSRVHEGGVRSPFYVHWPARLKAGQSSDRIAAHIDVLPTLLDACEVPVPEGVQLDGRSVLPLLEGKADDWPDRTIYIQAHRGDVPVRFHNFVAINQDWTLLNDSGFGREKLPRPPKFELYDMTADPLQMHNVVAEQADVAKQMRQAYETWFDDVSSTREDNYAPPRIYLGTPHENPVVLTRQDWRRTSRDSGWQPDSRGYWELFVATAGRYDVTVTYKPRAYKETLSLKMGGKTLTADVAADSTEHTFRDVELTAGDARLTLDLVRVGKREAVRGPWQVSVSKQAETTK</sequence>
<comment type="similarity">
    <text evidence="1">Belongs to the sulfatase family.</text>
</comment>
<feature type="domain" description="Sulfatase N-terminal" evidence="6">
    <location>
        <begin position="28"/>
        <end position="352"/>
    </location>
</feature>
<protein>
    <submittedName>
        <fullName evidence="7">Arylsulfatase</fullName>
        <ecNumber evidence="7">3.1.6.1</ecNumber>
    </submittedName>
</protein>
<dbReference type="GO" id="GO:0046872">
    <property type="term" value="F:metal ion binding"/>
    <property type="evidence" value="ECO:0007669"/>
    <property type="project" value="UniProtKB-KW"/>
</dbReference>
<evidence type="ECO:0000256" key="4">
    <source>
        <dbReference type="ARBA" id="ARBA00022837"/>
    </source>
</evidence>
<accession>A0A517ZTB2</accession>
<reference evidence="7 8" key="1">
    <citation type="submission" date="2019-02" db="EMBL/GenBank/DDBJ databases">
        <title>Deep-cultivation of Planctomycetes and their phenomic and genomic characterization uncovers novel biology.</title>
        <authorList>
            <person name="Wiegand S."/>
            <person name="Jogler M."/>
            <person name="Boedeker C."/>
            <person name="Pinto D."/>
            <person name="Vollmers J."/>
            <person name="Rivas-Marin E."/>
            <person name="Kohn T."/>
            <person name="Peeters S.H."/>
            <person name="Heuer A."/>
            <person name="Rast P."/>
            <person name="Oberbeckmann S."/>
            <person name="Bunk B."/>
            <person name="Jeske O."/>
            <person name="Meyerdierks A."/>
            <person name="Storesund J.E."/>
            <person name="Kallscheuer N."/>
            <person name="Luecker S."/>
            <person name="Lage O.M."/>
            <person name="Pohl T."/>
            <person name="Merkel B.J."/>
            <person name="Hornburger P."/>
            <person name="Mueller R.-W."/>
            <person name="Bruemmer F."/>
            <person name="Labrenz M."/>
            <person name="Spormann A.M."/>
            <person name="Op den Camp H."/>
            <person name="Overmann J."/>
            <person name="Amann R."/>
            <person name="Jetten M.S.M."/>
            <person name="Mascher T."/>
            <person name="Medema M.H."/>
            <person name="Devos D.P."/>
            <person name="Kaster A.-K."/>
            <person name="Ovreas L."/>
            <person name="Rohde M."/>
            <person name="Galperin M.Y."/>
            <person name="Jogler C."/>
        </authorList>
    </citation>
    <scope>NUCLEOTIDE SEQUENCE [LARGE SCALE GENOMIC DNA]</scope>
    <source>
        <strain evidence="7 8">Mal52</strain>
    </source>
</reference>
<proteinExistence type="inferred from homology"/>
<dbReference type="EC" id="3.1.6.1" evidence="7"/>
<feature type="chain" id="PRO_5022070057" evidence="5">
    <location>
        <begin position="20"/>
        <end position="598"/>
    </location>
</feature>
<organism evidence="7 8">
    <name type="scientific">Symmachiella dynata</name>
    <dbReference type="NCBI Taxonomy" id="2527995"/>
    <lineage>
        <taxon>Bacteria</taxon>
        <taxon>Pseudomonadati</taxon>
        <taxon>Planctomycetota</taxon>
        <taxon>Planctomycetia</taxon>
        <taxon>Planctomycetales</taxon>
        <taxon>Planctomycetaceae</taxon>
        <taxon>Symmachiella</taxon>
    </lineage>
</organism>
<dbReference type="EMBL" id="CP036276">
    <property type="protein sequence ID" value="QDU45683.1"/>
    <property type="molecule type" value="Genomic_DNA"/>
</dbReference>
<dbReference type="AlphaFoldDB" id="A0A517ZTB2"/>
<keyword evidence="5" id="KW-0732">Signal</keyword>
<keyword evidence="2" id="KW-0479">Metal-binding</keyword>
<keyword evidence="8" id="KW-1185">Reference proteome</keyword>
<dbReference type="InterPro" id="IPR024607">
    <property type="entry name" value="Sulfatase_CS"/>
</dbReference>
<keyword evidence="4" id="KW-0106">Calcium</keyword>
<feature type="signal peptide" evidence="5">
    <location>
        <begin position="1"/>
        <end position="19"/>
    </location>
</feature>
<dbReference type="RefSeq" id="WP_145378231.1">
    <property type="nucleotide sequence ID" value="NZ_CP036276.1"/>
</dbReference>
<dbReference type="InterPro" id="IPR000917">
    <property type="entry name" value="Sulfatase_N"/>
</dbReference>
<dbReference type="GO" id="GO:0004065">
    <property type="term" value="F:arylsulfatase activity"/>
    <property type="evidence" value="ECO:0007669"/>
    <property type="project" value="UniProtKB-EC"/>
</dbReference>
<dbReference type="InterPro" id="IPR050738">
    <property type="entry name" value="Sulfatase"/>
</dbReference>
<name>A0A517ZTB2_9PLAN</name>
<dbReference type="Gene3D" id="3.40.720.10">
    <property type="entry name" value="Alkaline Phosphatase, subunit A"/>
    <property type="match status" value="1"/>
</dbReference>